<evidence type="ECO:0008006" key="5">
    <source>
        <dbReference type="Google" id="ProtNLM"/>
    </source>
</evidence>
<name>A0A9P0HTF7_NEZVI</name>
<evidence type="ECO:0000256" key="2">
    <source>
        <dbReference type="SAM" id="MobiDB-lite"/>
    </source>
</evidence>
<feature type="compositionally biased region" description="Low complexity" evidence="2">
    <location>
        <begin position="10"/>
        <end position="21"/>
    </location>
</feature>
<comment type="similarity">
    <text evidence="1">Belongs to the TCP11 family.</text>
</comment>
<dbReference type="EMBL" id="OV725083">
    <property type="protein sequence ID" value="CAH1407091.1"/>
    <property type="molecule type" value="Genomic_DNA"/>
</dbReference>
<dbReference type="Proteomes" id="UP001152798">
    <property type="component" value="Chromosome 7"/>
</dbReference>
<dbReference type="Pfam" id="PF05794">
    <property type="entry name" value="Tcp11"/>
    <property type="match status" value="1"/>
</dbReference>
<dbReference type="GO" id="GO:0007165">
    <property type="term" value="P:signal transduction"/>
    <property type="evidence" value="ECO:0007669"/>
    <property type="project" value="TreeGrafter"/>
</dbReference>
<organism evidence="3 4">
    <name type="scientific">Nezara viridula</name>
    <name type="common">Southern green stink bug</name>
    <name type="synonym">Cimex viridulus</name>
    <dbReference type="NCBI Taxonomy" id="85310"/>
    <lineage>
        <taxon>Eukaryota</taxon>
        <taxon>Metazoa</taxon>
        <taxon>Ecdysozoa</taxon>
        <taxon>Arthropoda</taxon>
        <taxon>Hexapoda</taxon>
        <taxon>Insecta</taxon>
        <taxon>Pterygota</taxon>
        <taxon>Neoptera</taxon>
        <taxon>Paraneoptera</taxon>
        <taxon>Hemiptera</taxon>
        <taxon>Heteroptera</taxon>
        <taxon>Panheteroptera</taxon>
        <taxon>Pentatomomorpha</taxon>
        <taxon>Pentatomoidea</taxon>
        <taxon>Pentatomidae</taxon>
        <taxon>Pentatominae</taxon>
        <taxon>Nezara</taxon>
    </lineage>
</organism>
<dbReference type="InterPro" id="IPR008862">
    <property type="entry name" value="Tcp11"/>
</dbReference>
<keyword evidence="4" id="KW-1185">Reference proteome</keyword>
<accession>A0A9P0HTF7</accession>
<evidence type="ECO:0000256" key="1">
    <source>
        <dbReference type="ARBA" id="ARBA00010954"/>
    </source>
</evidence>
<feature type="region of interest" description="Disordered" evidence="2">
    <location>
        <begin position="1"/>
        <end position="22"/>
    </location>
</feature>
<dbReference type="PANTHER" id="PTHR12832:SF11">
    <property type="entry name" value="LD23868P"/>
    <property type="match status" value="1"/>
</dbReference>
<evidence type="ECO:0000313" key="3">
    <source>
        <dbReference type="EMBL" id="CAH1407091.1"/>
    </source>
</evidence>
<reference evidence="3" key="1">
    <citation type="submission" date="2022-01" db="EMBL/GenBank/DDBJ databases">
        <authorList>
            <person name="King R."/>
        </authorList>
    </citation>
    <scope>NUCLEOTIDE SEQUENCE</scope>
</reference>
<protein>
    <recommendedName>
        <fullName evidence="5">T-complex protein 11-like protein 1</fullName>
    </recommendedName>
</protein>
<dbReference type="AlphaFoldDB" id="A0A9P0HTF7"/>
<evidence type="ECO:0000313" key="4">
    <source>
        <dbReference type="Proteomes" id="UP001152798"/>
    </source>
</evidence>
<proteinExistence type="inferred from homology"/>
<gene>
    <name evidence="3" type="ORF">NEZAVI_LOCUS14897</name>
</gene>
<sequence length="450" mass="51761">MEASKTNEGNSSLQNSLEQQSDVPIVSEEERYALLQKLNLAHEIGLDQSFSLKKEEPPDNSLEKVVTEVVHSAFWDLFKQQISEDPPNLTMALSLLNEIKEGLYDIMMPHQTKLKSEVDEILDLELLKQQALHGALDVMYFAQYILSVMKRLCAPIRDEKIEELSKETELVSLFRGILDTLKLMKLDMVNFTLFSIRPELVSNHMEYERQKFTDYIKLSGDALPVTETWLKKHIRPGVNIKDVLYNAFLDLLTWDSNEPYPETLILDEKRLIKLKEEYYLMKMTATIVLLSFNSIPPQLQSDVSLKGEIKQHICLLLEGVKNDQQLSQGIQNVIEQIKKDINDKLASREMNHLSDEQVTSLNQQIQQVTDPQNRVRGLVNLRVLDFLKLTLMHPGGKTNFPPALVLFKKELESLSNSFMNIVLYNINICFEHYKKIFTKNESSSSSISNT</sequence>
<dbReference type="OrthoDB" id="276323at2759"/>
<dbReference type="PANTHER" id="PTHR12832">
    <property type="entry name" value="TESTIS-SPECIFIC PROTEIN PBS13 T-COMPLEX 11"/>
    <property type="match status" value="1"/>
</dbReference>